<keyword evidence="5" id="KW-0472">Membrane</keyword>
<protein>
    <recommendedName>
        <fullName evidence="8">Peptidase S26 domain-containing protein</fullName>
    </recommendedName>
</protein>
<dbReference type="Gene3D" id="2.10.109.10">
    <property type="entry name" value="Umud Fragment, subunit A"/>
    <property type="match status" value="1"/>
</dbReference>
<dbReference type="SUPFAM" id="SSF51306">
    <property type="entry name" value="LexA/Signal peptidase"/>
    <property type="match status" value="1"/>
</dbReference>
<dbReference type="InterPro" id="IPR019533">
    <property type="entry name" value="Peptidase_S26"/>
</dbReference>
<dbReference type="Pfam" id="PF10502">
    <property type="entry name" value="Peptidase_S26"/>
    <property type="match status" value="2"/>
</dbReference>
<evidence type="ECO:0000256" key="5">
    <source>
        <dbReference type="ARBA" id="ARBA00023136"/>
    </source>
</evidence>
<dbReference type="eggNOG" id="KOG0171">
    <property type="taxonomic scope" value="Eukaryota"/>
</dbReference>
<gene>
    <name evidence="9" type="ORF">VOLCADRAFT_87856</name>
</gene>
<dbReference type="FunCoup" id="D8TMF1">
    <property type="interactions" value="1675"/>
</dbReference>
<evidence type="ECO:0000256" key="2">
    <source>
        <dbReference type="ARBA" id="ARBA00022792"/>
    </source>
</evidence>
<dbReference type="PANTHER" id="PTHR12383">
    <property type="entry name" value="PROTEASE FAMILY S26 MITOCHONDRIAL INNER MEMBRANE PROTEASE-RELATED"/>
    <property type="match status" value="1"/>
</dbReference>
<dbReference type="PRINTS" id="PR00727">
    <property type="entry name" value="LEADERPTASE"/>
</dbReference>
<dbReference type="STRING" id="3068.D8TMF1"/>
<dbReference type="AlphaFoldDB" id="D8TMF1"/>
<dbReference type="RefSeq" id="XP_002947710.1">
    <property type="nucleotide sequence ID" value="XM_002947664.1"/>
</dbReference>
<feature type="active site" evidence="7">
    <location>
        <position position="127"/>
    </location>
</feature>
<sequence>MARGASWHHYQKSFGAWMSAAKANTSTFLHTLSCFYVFSRYGLFVSKVTGPSMRPTFGGQGDYVVAEAVTPMWGDLKPASTYVNTITTAASFPRSTQLEAPLLLISPILGDIVICARPVDPAESIIKRVVALEGDEVVLYPDRESSEVRRVKVPPGHVWIQGDNLTQSLDSRQYGAVPRAMVRGRVIFQGFLLCWQI</sequence>
<dbReference type="KEGG" id="vcn:VOLCADRAFT_87856"/>
<organism evidence="10">
    <name type="scientific">Volvox carteri f. nagariensis</name>
    <dbReference type="NCBI Taxonomy" id="3068"/>
    <lineage>
        <taxon>Eukaryota</taxon>
        <taxon>Viridiplantae</taxon>
        <taxon>Chlorophyta</taxon>
        <taxon>core chlorophytes</taxon>
        <taxon>Chlorophyceae</taxon>
        <taxon>CS clade</taxon>
        <taxon>Chlamydomonadales</taxon>
        <taxon>Volvocaceae</taxon>
        <taxon>Volvox</taxon>
    </lineage>
</organism>
<dbReference type="GO" id="GO:0004252">
    <property type="term" value="F:serine-type endopeptidase activity"/>
    <property type="evidence" value="ECO:0007669"/>
    <property type="project" value="InterPro"/>
</dbReference>
<name>D8TMF1_VOLCA</name>
<dbReference type="InParanoid" id="D8TMF1"/>
<evidence type="ECO:0000313" key="9">
    <source>
        <dbReference type="EMBL" id="EFJ51243.1"/>
    </source>
</evidence>
<dbReference type="InterPro" id="IPR036286">
    <property type="entry name" value="LexA/Signal_pep-like_sf"/>
</dbReference>
<dbReference type="InterPro" id="IPR019758">
    <property type="entry name" value="Pept_S26A_signal_pept_1_CS"/>
</dbReference>
<keyword evidence="4" id="KW-0496">Mitochondrion</keyword>
<dbReference type="GeneID" id="9624873"/>
<evidence type="ECO:0000256" key="6">
    <source>
        <dbReference type="ARBA" id="ARBA00038445"/>
    </source>
</evidence>
<accession>D8TMF1</accession>
<comment type="similarity">
    <text evidence="6">Belongs to the peptidase S26 family. IMP1 subfamily.</text>
</comment>
<evidence type="ECO:0000256" key="4">
    <source>
        <dbReference type="ARBA" id="ARBA00023128"/>
    </source>
</evidence>
<evidence type="ECO:0000256" key="3">
    <source>
        <dbReference type="ARBA" id="ARBA00022801"/>
    </source>
</evidence>
<dbReference type="PANTHER" id="PTHR12383:SF16">
    <property type="entry name" value="MITOCHONDRIAL INNER MEMBRANE PROTEASE SUBUNIT 1"/>
    <property type="match status" value="1"/>
</dbReference>
<evidence type="ECO:0000259" key="8">
    <source>
        <dbReference type="Pfam" id="PF10502"/>
    </source>
</evidence>
<keyword evidence="2" id="KW-0999">Mitochondrion inner membrane</keyword>
<dbReference type="InterPro" id="IPR000223">
    <property type="entry name" value="Pept_S26A_signal_pept_1"/>
</dbReference>
<keyword evidence="3" id="KW-0378">Hydrolase</keyword>
<evidence type="ECO:0000313" key="10">
    <source>
        <dbReference type="Proteomes" id="UP000001058"/>
    </source>
</evidence>
<keyword evidence="10" id="KW-1185">Reference proteome</keyword>
<evidence type="ECO:0000256" key="7">
    <source>
        <dbReference type="PIRSR" id="PIRSR600223-1"/>
    </source>
</evidence>
<dbReference type="Proteomes" id="UP000001058">
    <property type="component" value="Unassembled WGS sequence"/>
</dbReference>
<comment type="subcellular location">
    <subcellularLocation>
        <location evidence="1">Mitochondrion inner membrane</location>
    </subcellularLocation>
</comment>
<dbReference type="InterPro" id="IPR052064">
    <property type="entry name" value="Mito_IMP1_subunit"/>
</dbReference>
<dbReference type="EMBL" id="GL378328">
    <property type="protein sequence ID" value="EFJ51243.1"/>
    <property type="molecule type" value="Genomic_DNA"/>
</dbReference>
<dbReference type="OrthoDB" id="308440at2759"/>
<dbReference type="GO" id="GO:0006465">
    <property type="term" value="P:signal peptide processing"/>
    <property type="evidence" value="ECO:0007669"/>
    <property type="project" value="InterPro"/>
</dbReference>
<dbReference type="GO" id="GO:0006627">
    <property type="term" value="P:protein processing involved in protein targeting to mitochondrion"/>
    <property type="evidence" value="ECO:0007669"/>
    <property type="project" value="TreeGrafter"/>
</dbReference>
<evidence type="ECO:0000256" key="1">
    <source>
        <dbReference type="ARBA" id="ARBA00004273"/>
    </source>
</evidence>
<feature type="domain" description="Peptidase S26" evidence="8">
    <location>
        <begin position="150"/>
        <end position="188"/>
    </location>
</feature>
<dbReference type="PROSITE" id="PS00761">
    <property type="entry name" value="SPASE_I_3"/>
    <property type="match status" value="1"/>
</dbReference>
<dbReference type="GO" id="GO:0042720">
    <property type="term" value="C:mitochondrial inner membrane peptidase complex"/>
    <property type="evidence" value="ECO:0007669"/>
    <property type="project" value="TreeGrafter"/>
</dbReference>
<feature type="domain" description="Peptidase S26" evidence="8">
    <location>
        <begin position="32"/>
        <end position="138"/>
    </location>
</feature>
<feature type="active site" evidence="7">
    <location>
        <position position="52"/>
    </location>
</feature>
<reference evidence="9 10" key="1">
    <citation type="journal article" date="2010" name="Science">
        <title>Genomic analysis of organismal complexity in the multicellular green alga Volvox carteri.</title>
        <authorList>
            <person name="Prochnik S.E."/>
            <person name="Umen J."/>
            <person name="Nedelcu A.M."/>
            <person name="Hallmann A."/>
            <person name="Miller S.M."/>
            <person name="Nishii I."/>
            <person name="Ferris P."/>
            <person name="Kuo A."/>
            <person name="Mitros T."/>
            <person name="Fritz-Laylin L.K."/>
            <person name="Hellsten U."/>
            <person name="Chapman J."/>
            <person name="Simakov O."/>
            <person name="Rensing S.A."/>
            <person name="Terry A."/>
            <person name="Pangilinan J."/>
            <person name="Kapitonov V."/>
            <person name="Jurka J."/>
            <person name="Salamov A."/>
            <person name="Shapiro H."/>
            <person name="Schmutz J."/>
            <person name="Grimwood J."/>
            <person name="Lindquist E."/>
            <person name="Lucas S."/>
            <person name="Grigoriev I.V."/>
            <person name="Schmitt R."/>
            <person name="Kirk D."/>
            <person name="Rokhsar D.S."/>
        </authorList>
    </citation>
    <scope>NUCLEOTIDE SEQUENCE [LARGE SCALE GENOMIC DNA]</scope>
    <source>
        <strain evidence="10">f. Nagariensis / Eve</strain>
    </source>
</reference>
<dbReference type="CDD" id="cd06530">
    <property type="entry name" value="S26_SPase_I"/>
    <property type="match status" value="1"/>
</dbReference>
<proteinExistence type="inferred from homology"/>